<evidence type="ECO:0008006" key="4">
    <source>
        <dbReference type="Google" id="ProtNLM"/>
    </source>
</evidence>
<dbReference type="STRING" id="551996.SAMN05192573_13412"/>
<dbReference type="Pfam" id="PF13571">
    <property type="entry name" value="DUF4133"/>
    <property type="match status" value="1"/>
</dbReference>
<name>A0A1G8NMK8_9SPHI</name>
<organism evidence="2 3">
    <name type="scientific">Mucilaginibacter gossypii</name>
    <dbReference type="NCBI Taxonomy" id="551996"/>
    <lineage>
        <taxon>Bacteria</taxon>
        <taxon>Pseudomonadati</taxon>
        <taxon>Bacteroidota</taxon>
        <taxon>Sphingobacteriia</taxon>
        <taxon>Sphingobacteriales</taxon>
        <taxon>Sphingobacteriaceae</taxon>
        <taxon>Mucilaginibacter</taxon>
    </lineage>
</organism>
<dbReference type="AlphaFoldDB" id="A0A1G8NMK8"/>
<reference evidence="3" key="1">
    <citation type="submission" date="2016-10" db="EMBL/GenBank/DDBJ databases">
        <authorList>
            <person name="Varghese N."/>
            <person name="Submissions S."/>
        </authorList>
    </citation>
    <scope>NUCLEOTIDE SEQUENCE [LARGE SCALE GENOMIC DNA]</scope>
    <source>
        <strain evidence="3">Gh-67</strain>
    </source>
</reference>
<feature type="transmembrane region" description="Helical" evidence="1">
    <location>
        <begin position="73"/>
        <end position="94"/>
    </location>
</feature>
<dbReference type="InterPro" id="IPR025407">
    <property type="entry name" value="DUF4133"/>
</dbReference>
<evidence type="ECO:0000313" key="3">
    <source>
        <dbReference type="Proteomes" id="UP000199705"/>
    </source>
</evidence>
<proteinExistence type="predicted"/>
<keyword evidence="3" id="KW-1185">Reference proteome</keyword>
<evidence type="ECO:0000256" key="1">
    <source>
        <dbReference type="SAM" id="Phobius"/>
    </source>
</evidence>
<protein>
    <recommendedName>
        <fullName evidence="4">DUF4133 domain-containing protein</fullName>
    </recommendedName>
</protein>
<accession>A0A1G8NMK8</accession>
<sequence length="159" mass="18062">MSFNPFHKLRDNIEAIRIALAYQPGDVLSAFIKAPWRSAPKVTKKEHTMNNSIYTINKSINKSIEFHGLRAQYIWYFAGLVLALMILFAVLYIIGAGTIICVAVCGPAALFGAMKIFALSRRYGEHGLMKAMARKRVPRVLKSYGRRFFQQLTHKKNLL</sequence>
<dbReference type="RefSeq" id="WP_256337584.1">
    <property type="nucleotide sequence ID" value="NZ_FNCG01000034.1"/>
</dbReference>
<dbReference type="EMBL" id="FNCG01000034">
    <property type="protein sequence ID" value="SDI80740.1"/>
    <property type="molecule type" value="Genomic_DNA"/>
</dbReference>
<feature type="transmembrane region" description="Helical" evidence="1">
    <location>
        <begin position="100"/>
        <end position="120"/>
    </location>
</feature>
<keyword evidence="1" id="KW-0812">Transmembrane</keyword>
<keyword evidence="1" id="KW-0472">Membrane</keyword>
<keyword evidence="1" id="KW-1133">Transmembrane helix</keyword>
<gene>
    <name evidence="2" type="ORF">SAMN05192573_13412</name>
</gene>
<evidence type="ECO:0000313" key="2">
    <source>
        <dbReference type="EMBL" id="SDI80740.1"/>
    </source>
</evidence>
<dbReference type="Proteomes" id="UP000199705">
    <property type="component" value="Unassembled WGS sequence"/>
</dbReference>